<keyword evidence="5" id="KW-0812">Transmembrane</keyword>
<dbReference type="KEGG" id="fgg:FSB75_02710"/>
<name>A0A5B8UER5_9BACT</name>
<dbReference type="OrthoDB" id="7943907at2"/>
<keyword evidence="7" id="KW-0256">Endoplasmic reticulum</keyword>
<sequence>MKELIRRLNHQQTCFYVHVDKNVDAKPFVQACSTFSNVAFLAAREKGTWGGIGIVKAALHALDRIIEDGRSGYCILLSGQDLPLKSNEEILNFLSLANGAVFMDSFSLPNERWYGGGCNRIERYKFHFSESTGDYFLLPSFFEKEFYRQVKQNLLRVLVLLKQKQNPLCLFKKRRFPAYLKPFGGSQWWAMTVETAKRLRSFLQAHKDYLLYHRHTLLADEIFFQSVMEHLASTEESFSIRPSLTYARWKNTSAAHPVVLKEEELPELAKQQGKLFARKFEAAPVQQTISNISFSSNKTEG</sequence>
<dbReference type="InterPro" id="IPR043538">
    <property type="entry name" value="XYLT"/>
</dbReference>
<keyword evidence="3 15" id="KW-0328">Glycosyltransferase</keyword>
<keyword evidence="16" id="KW-1185">Reference proteome</keyword>
<keyword evidence="13" id="KW-0325">Glycoprotein</keyword>
<keyword evidence="9" id="KW-1133">Transmembrane helix</keyword>
<keyword evidence="8" id="KW-0735">Signal-anchor</keyword>
<comment type="subcellular location">
    <subcellularLocation>
        <location evidence="2">Endoplasmic reticulum membrane</location>
        <topology evidence="2">Single-pass type II membrane protein</topology>
    </subcellularLocation>
    <subcellularLocation>
        <location evidence="1">Golgi apparatus membrane</location>
        <topology evidence="1">Single-pass type II membrane protein</topology>
    </subcellularLocation>
</comment>
<evidence type="ECO:0000256" key="5">
    <source>
        <dbReference type="ARBA" id="ARBA00022692"/>
    </source>
</evidence>
<evidence type="ECO:0000256" key="8">
    <source>
        <dbReference type="ARBA" id="ARBA00022968"/>
    </source>
</evidence>
<evidence type="ECO:0000256" key="12">
    <source>
        <dbReference type="ARBA" id="ARBA00023157"/>
    </source>
</evidence>
<organism evidence="15 16">
    <name type="scientific">Flavisolibacter ginsenosidimutans</name>
    <dbReference type="NCBI Taxonomy" id="661481"/>
    <lineage>
        <taxon>Bacteria</taxon>
        <taxon>Pseudomonadati</taxon>
        <taxon>Bacteroidota</taxon>
        <taxon>Chitinophagia</taxon>
        <taxon>Chitinophagales</taxon>
        <taxon>Chitinophagaceae</taxon>
        <taxon>Flavisolibacter</taxon>
    </lineage>
</organism>
<keyword evidence="11" id="KW-0472">Membrane</keyword>
<evidence type="ECO:0000256" key="10">
    <source>
        <dbReference type="ARBA" id="ARBA00023034"/>
    </source>
</evidence>
<dbReference type="PANTHER" id="PTHR46025">
    <property type="entry name" value="XYLOSYLTRANSFERASE OXT"/>
    <property type="match status" value="1"/>
</dbReference>
<dbReference type="AlphaFoldDB" id="A0A5B8UER5"/>
<evidence type="ECO:0000256" key="4">
    <source>
        <dbReference type="ARBA" id="ARBA00022679"/>
    </source>
</evidence>
<evidence type="ECO:0000313" key="15">
    <source>
        <dbReference type="EMBL" id="QEC54855.1"/>
    </source>
</evidence>
<reference evidence="15 16" key="1">
    <citation type="journal article" date="2015" name="Int. J. Syst. Evol. Microbiol.">
        <title>Flavisolibacter ginsenosidimutans sp. nov., with ginsenoside-converting activity isolated from soil used for cultivating ginseng.</title>
        <authorList>
            <person name="Zhao Y."/>
            <person name="Liu Q."/>
            <person name="Kang M.S."/>
            <person name="Jin F."/>
            <person name="Yu H."/>
            <person name="Im W.T."/>
        </authorList>
    </citation>
    <scope>NUCLEOTIDE SEQUENCE [LARGE SCALE GENOMIC DNA]</scope>
    <source>
        <strain evidence="15 16">Gsoil 636</strain>
    </source>
</reference>
<dbReference type="GO" id="GO:0016020">
    <property type="term" value="C:membrane"/>
    <property type="evidence" value="ECO:0007669"/>
    <property type="project" value="InterPro"/>
</dbReference>
<dbReference type="Pfam" id="PF02485">
    <property type="entry name" value="Branch"/>
    <property type="match status" value="1"/>
</dbReference>
<dbReference type="GO" id="GO:0046872">
    <property type="term" value="F:metal ion binding"/>
    <property type="evidence" value="ECO:0007669"/>
    <property type="project" value="UniProtKB-KW"/>
</dbReference>
<keyword evidence="10" id="KW-0333">Golgi apparatus</keyword>
<accession>A0A5B8UER5</accession>
<keyword evidence="6" id="KW-0479">Metal-binding</keyword>
<proteinExistence type="predicted"/>
<protein>
    <recommendedName>
        <fullName evidence="14">Peptide O-xylosyltransferase</fullName>
    </recommendedName>
</protein>
<evidence type="ECO:0000313" key="16">
    <source>
        <dbReference type="Proteomes" id="UP000321204"/>
    </source>
</evidence>
<dbReference type="PANTHER" id="PTHR46025:SF3">
    <property type="entry name" value="XYLOSYLTRANSFERASE OXT"/>
    <property type="match status" value="1"/>
</dbReference>
<evidence type="ECO:0000256" key="13">
    <source>
        <dbReference type="ARBA" id="ARBA00023180"/>
    </source>
</evidence>
<dbReference type="GO" id="GO:0030158">
    <property type="term" value="F:protein xylosyltransferase activity"/>
    <property type="evidence" value="ECO:0007669"/>
    <property type="project" value="InterPro"/>
</dbReference>
<evidence type="ECO:0000256" key="6">
    <source>
        <dbReference type="ARBA" id="ARBA00022723"/>
    </source>
</evidence>
<dbReference type="Proteomes" id="UP000321204">
    <property type="component" value="Chromosome"/>
</dbReference>
<evidence type="ECO:0000256" key="7">
    <source>
        <dbReference type="ARBA" id="ARBA00022824"/>
    </source>
</evidence>
<evidence type="ECO:0000256" key="11">
    <source>
        <dbReference type="ARBA" id="ARBA00023136"/>
    </source>
</evidence>
<evidence type="ECO:0000256" key="9">
    <source>
        <dbReference type="ARBA" id="ARBA00022989"/>
    </source>
</evidence>
<gene>
    <name evidence="15" type="ORF">FSB75_02710</name>
</gene>
<dbReference type="GO" id="GO:0050650">
    <property type="term" value="P:chondroitin sulfate proteoglycan biosynthetic process"/>
    <property type="evidence" value="ECO:0007669"/>
    <property type="project" value="TreeGrafter"/>
</dbReference>
<evidence type="ECO:0000256" key="1">
    <source>
        <dbReference type="ARBA" id="ARBA00004323"/>
    </source>
</evidence>
<evidence type="ECO:0000256" key="14">
    <source>
        <dbReference type="ARBA" id="ARBA00042865"/>
    </source>
</evidence>
<dbReference type="InterPro" id="IPR003406">
    <property type="entry name" value="Glyco_trans_14"/>
</dbReference>
<evidence type="ECO:0000256" key="3">
    <source>
        <dbReference type="ARBA" id="ARBA00022676"/>
    </source>
</evidence>
<keyword evidence="12" id="KW-1015">Disulfide bond</keyword>
<dbReference type="EMBL" id="CP042433">
    <property type="protein sequence ID" value="QEC54855.1"/>
    <property type="molecule type" value="Genomic_DNA"/>
</dbReference>
<evidence type="ECO:0000256" key="2">
    <source>
        <dbReference type="ARBA" id="ARBA00004648"/>
    </source>
</evidence>
<dbReference type="GO" id="GO:0015012">
    <property type="term" value="P:heparan sulfate proteoglycan biosynthetic process"/>
    <property type="evidence" value="ECO:0007669"/>
    <property type="project" value="TreeGrafter"/>
</dbReference>
<keyword evidence="4 15" id="KW-0808">Transferase</keyword>